<evidence type="ECO:0000313" key="1">
    <source>
        <dbReference type="EMBL" id="OUT09088.1"/>
    </source>
</evidence>
<dbReference type="EMBL" id="NDYN01000001">
    <property type="protein sequence ID" value="OUT09088.1"/>
    <property type="molecule type" value="Genomic_DNA"/>
</dbReference>
<dbReference type="AlphaFoldDB" id="A0A1Y5MKG9"/>
<comment type="caution">
    <text evidence="1">The sequence shown here is derived from an EMBL/GenBank/DDBJ whole genome shotgun (WGS) entry which is preliminary data.</text>
</comment>
<sequence length="422" mass="48766">MLCEKSNVIMAIAYDFDGTLARGNIQENSFIPTTLCIKKEDFWNNVKELSEENNMDEILSYMYLIVKKADGAGAKITREELSKHGKTVKYFNGVEEFFERINDYAAQKGISIEHYIVSSGTKEMIDGTTIANKFKNIYASSFMYDEYGKPTWPALAINYTTKTQYLYRISKGILNAWDNKLINKYIPENERRILFENMIYIGDGETDVPAMKLLKTNGGTSIAVYDENKETAKTLLEQNRVNYIAKADYTDGSEIDAIIKSTIDRISLNLTNGKLQIYNKQNTAEINIQKSNNQVRDKQYYLSVLKTEGFKLEDTNKANKIYLKKYSWDDHGYQTSFYIWNNGNYIGTAKIAKLNQNKNEHTADLLEKNFDKLDDDFFSVIRFKKDEIDEDTKEALRFLLNDISNTNKYDNNEIVKKSLKRS</sequence>
<dbReference type="Gene3D" id="3.40.50.1000">
    <property type="entry name" value="HAD superfamily/HAD-like"/>
    <property type="match status" value="1"/>
</dbReference>
<name>A0A1Y5MKG9_9BACT</name>
<dbReference type="InterPro" id="IPR023214">
    <property type="entry name" value="HAD_sf"/>
</dbReference>
<dbReference type="InterPro" id="IPR036412">
    <property type="entry name" value="HAD-like_sf"/>
</dbReference>
<dbReference type="Pfam" id="PF12710">
    <property type="entry name" value="HAD"/>
    <property type="match status" value="1"/>
</dbReference>
<dbReference type="RefSeq" id="WP_087582557.1">
    <property type="nucleotide sequence ID" value="NZ_NDYN01000001.1"/>
</dbReference>
<dbReference type="Proteomes" id="UP000196317">
    <property type="component" value="Unassembled WGS sequence"/>
</dbReference>
<protein>
    <recommendedName>
        <fullName evidence="3">Phosphoserine phosphatase</fullName>
    </recommendedName>
</protein>
<evidence type="ECO:0008006" key="3">
    <source>
        <dbReference type="Google" id="ProtNLM"/>
    </source>
</evidence>
<proteinExistence type="predicted"/>
<gene>
    <name evidence="1" type="ORF">B9N65_01740</name>
</gene>
<accession>A0A1Y5MKG9</accession>
<reference evidence="1 2" key="1">
    <citation type="submission" date="2017-04" db="EMBL/GenBank/DDBJ databases">
        <title>Complete genome of Campylobacter concisus ATCC 33237T and draft genomes for an additional eight well characterized C. concisus strains.</title>
        <authorList>
            <person name="Cornelius A.J."/>
            <person name="Miller W.G."/>
            <person name="Lastovica A.J."/>
            <person name="On S.L."/>
            <person name="French N.P."/>
            <person name="Vandenberg O."/>
            <person name="Biggs P.J."/>
        </authorList>
    </citation>
    <scope>NUCLEOTIDE SEQUENCE [LARGE SCALE GENOMIC DNA]</scope>
    <source>
        <strain evidence="1 2">CCUG 19995</strain>
    </source>
</reference>
<evidence type="ECO:0000313" key="2">
    <source>
        <dbReference type="Proteomes" id="UP000196317"/>
    </source>
</evidence>
<dbReference type="SUPFAM" id="SSF56784">
    <property type="entry name" value="HAD-like"/>
    <property type="match status" value="1"/>
</dbReference>
<organism evidence="1 2">
    <name type="scientific">Campylobacter concisus</name>
    <dbReference type="NCBI Taxonomy" id="199"/>
    <lineage>
        <taxon>Bacteria</taxon>
        <taxon>Pseudomonadati</taxon>
        <taxon>Campylobacterota</taxon>
        <taxon>Epsilonproteobacteria</taxon>
        <taxon>Campylobacterales</taxon>
        <taxon>Campylobacteraceae</taxon>
        <taxon>Campylobacter</taxon>
    </lineage>
</organism>